<evidence type="ECO:0000256" key="4">
    <source>
        <dbReference type="SAM" id="MobiDB-lite"/>
    </source>
</evidence>
<dbReference type="EMBL" id="LATX01000824">
    <property type="protein sequence ID" value="KTB44931.1"/>
    <property type="molecule type" value="Genomic_DNA"/>
</dbReference>
<keyword evidence="2" id="KW-0560">Oxidoreductase</keyword>
<feature type="region of interest" description="Disordered" evidence="4">
    <location>
        <begin position="1"/>
        <end position="20"/>
    </location>
</feature>
<evidence type="ECO:0000256" key="5">
    <source>
        <dbReference type="SAM" id="Phobius"/>
    </source>
</evidence>
<evidence type="ECO:0000313" key="7">
    <source>
        <dbReference type="Proteomes" id="UP000054988"/>
    </source>
</evidence>
<feature type="compositionally biased region" description="Polar residues" evidence="4">
    <location>
        <begin position="1"/>
        <end position="15"/>
    </location>
</feature>
<evidence type="ECO:0000256" key="2">
    <source>
        <dbReference type="ARBA" id="ARBA00023002"/>
    </source>
</evidence>
<dbReference type="eggNOG" id="ENOG502SVIZ">
    <property type="taxonomic scope" value="Eukaryota"/>
</dbReference>
<dbReference type="GO" id="GO:0016491">
    <property type="term" value="F:oxidoreductase activity"/>
    <property type="evidence" value="ECO:0007669"/>
    <property type="project" value="UniProtKB-KW"/>
</dbReference>
<accession>A0A0W0G8N7</accession>
<gene>
    <name evidence="6" type="ORF">WG66_2492</name>
</gene>
<reference evidence="6 7" key="1">
    <citation type="submission" date="2015-12" db="EMBL/GenBank/DDBJ databases">
        <title>Draft genome sequence of Moniliophthora roreri, the causal agent of frosty pod rot of cacao.</title>
        <authorList>
            <person name="Aime M.C."/>
            <person name="Diaz-Valderrama J.R."/>
            <person name="Kijpornyongpan T."/>
            <person name="Phillips-Mora W."/>
        </authorList>
    </citation>
    <scope>NUCLEOTIDE SEQUENCE [LARGE SCALE GENOMIC DNA]</scope>
    <source>
        <strain evidence="6 7">MCA 2952</strain>
    </source>
</reference>
<dbReference type="PANTHER" id="PTHR33365:SF11">
    <property type="entry name" value="TAT PATHWAY SIGNAL SEQUENCE"/>
    <property type="match status" value="1"/>
</dbReference>
<evidence type="ECO:0000256" key="3">
    <source>
        <dbReference type="ARBA" id="ARBA00035112"/>
    </source>
</evidence>
<evidence type="ECO:0000256" key="1">
    <source>
        <dbReference type="ARBA" id="ARBA00004685"/>
    </source>
</evidence>
<feature type="transmembrane region" description="Helical" evidence="5">
    <location>
        <begin position="275"/>
        <end position="293"/>
    </location>
</feature>
<feature type="transmembrane region" description="Helical" evidence="5">
    <location>
        <begin position="29"/>
        <end position="50"/>
    </location>
</feature>
<organism evidence="6 7">
    <name type="scientific">Moniliophthora roreri</name>
    <name type="common">Frosty pod rot fungus</name>
    <name type="synonym">Monilia roreri</name>
    <dbReference type="NCBI Taxonomy" id="221103"/>
    <lineage>
        <taxon>Eukaryota</taxon>
        <taxon>Fungi</taxon>
        <taxon>Dikarya</taxon>
        <taxon>Basidiomycota</taxon>
        <taxon>Agaricomycotina</taxon>
        <taxon>Agaricomycetes</taxon>
        <taxon>Agaricomycetidae</taxon>
        <taxon>Agaricales</taxon>
        <taxon>Marasmiineae</taxon>
        <taxon>Marasmiaceae</taxon>
        <taxon>Moniliophthora</taxon>
    </lineage>
</organism>
<dbReference type="PANTHER" id="PTHR33365">
    <property type="entry name" value="YALI0B05434P"/>
    <property type="match status" value="1"/>
</dbReference>
<keyword evidence="5" id="KW-0812">Transmembrane</keyword>
<dbReference type="GO" id="GO:0043386">
    <property type="term" value="P:mycotoxin biosynthetic process"/>
    <property type="evidence" value="ECO:0007669"/>
    <property type="project" value="InterPro"/>
</dbReference>
<comment type="caution">
    <text evidence="6">The sequence shown here is derived from an EMBL/GenBank/DDBJ whole genome shotgun (WGS) entry which is preliminary data.</text>
</comment>
<evidence type="ECO:0000313" key="6">
    <source>
        <dbReference type="EMBL" id="KTB44931.1"/>
    </source>
</evidence>
<protein>
    <recommendedName>
        <fullName evidence="8">Ubiquitin 3 binding protein But2 C-terminal domain-containing protein</fullName>
    </recommendedName>
</protein>
<dbReference type="InterPro" id="IPR021765">
    <property type="entry name" value="UstYa-like"/>
</dbReference>
<dbReference type="AlphaFoldDB" id="A0A0W0G8N7"/>
<evidence type="ECO:0008006" key="8">
    <source>
        <dbReference type="Google" id="ProtNLM"/>
    </source>
</evidence>
<comment type="similarity">
    <text evidence="3">Belongs to the ustYa family.</text>
</comment>
<keyword evidence="5" id="KW-1133">Transmembrane helix</keyword>
<dbReference type="Proteomes" id="UP000054988">
    <property type="component" value="Unassembled WGS sequence"/>
</dbReference>
<dbReference type="Pfam" id="PF11807">
    <property type="entry name" value="UstYa"/>
    <property type="match status" value="1"/>
</dbReference>
<proteinExistence type="inferred from homology"/>
<keyword evidence="5" id="KW-0472">Membrane</keyword>
<comment type="pathway">
    <text evidence="1">Mycotoxin biosynthesis.</text>
</comment>
<name>A0A0W0G8N7_MONRR</name>
<sequence>MFSRPQTYTRLPQSPESHRAVSDGGHTNLFSVWLAVISTVSLLNVLLLSYDTIRAFTTTPTHDLSKLEHRSTYIGFERLYNATNRAPEHQPIYNWPRHLSVVSSNDPELSKPQGRRYYYTDNGYIPTEVYRVTVDIETSTVAQFQVMDWGMENCQLVINPSAVNDTKHFSLIDSQRVVDIWVLEAPSDSYLKNPTWSRKPKRAKFLTSMEVSYGLESRSPVFSCPSGSMQAFEIVCPSSDPTCRMDLMHTGWKKNVLYMQQLHFLPLEAMTATKFMLTFLTVANFFILGLLQYRGRWARKSIDQVHLSCTDTDRACVWPVLTDGLVRMSVEDSVHYQLNDTPETELEWSSLFPGDGLIYLGENGRVFSVSMFHQLRCLDILRTGVVKVYQANDTKVQIQMDLTNHCLNYLRQVTLCDIDIHFDPLVGDESGTSLQSRRYHICRDWSAAYRELERNHKVHGVKF</sequence>